<dbReference type="Proteomes" id="UP000235145">
    <property type="component" value="Unassembled WGS sequence"/>
</dbReference>
<comment type="caution">
    <text evidence="1">The sequence shown here is derived from an EMBL/GenBank/DDBJ whole genome shotgun (WGS) entry which is preliminary data.</text>
</comment>
<protein>
    <submittedName>
        <fullName evidence="1">Uncharacterized protein</fullName>
    </submittedName>
</protein>
<dbReference type="AlphaFoldDB" id="A0A9R1VI12"/>
<evidence type="ECO:0000313" key="1">
    <source>
        <dbReference type="EMBL" id="KAJ0207637.1"/>
    </source>
</evidence>
<evidence type="ECO:0000313" key="2">
    <source>
        <dbReference type="Proteomes" id="UP000235145"/>
    </source>
</evidence>
<organism evidence="1 2">
    <name type="scientific">Lactuca sativa</name>
    <name type="common">Garden lettuce</name>
    <dbReference type="NCBI Taxonomy" id="4236"/>
    <lineage>
        <taxon>Eukaryota</taxon>
        <taxon>Viridiplantae</taxon>
        <taxon>Streptophyta</taxon>
        <taxon>Embryophyta</taxon>
        <taxon>Tracheophyta</taxon>
        <taxon>Spermatophyta</taxon>
        <taxon>Magnoliopsida</taxon>
        <taxon>eudicotyledons</taxon>
        <taxon>Gunneridae</taxon>
        <taxon>Pentapetalae</taxon>
        <taxon>asterids</taxon>
        <taxon>campanulids</taxon>
        <taxon>Asterales</taxon>
        <taxon>Asteraceae</taxon>
        <taxon>Cichorioideae</taxon>
        <taxon>Cichorieae</taxon>
        <taxon>Lactucinae</taxon>
        <taxon>Lactuca</taxon>
    </lineage>
</organism>
<gene>
    <name evidence="1" type="ORF">LSAT_V11C500298180</name>
</gene>
<proteinExistence type="predicted"/>
<name>A0A9R1VI12_LACSA</name>
<accession>A0A9R1VI12</accession>
<reference evidence="1 2" key="1">
    <citation type="journal article" date="2017" name="Nat. Commun.">
        <title>Genome assembly with in vitro proximity ligation data and whole-genome triplication in lettuce.</title>
        <authorList>
            <person name="Reyes-Chin-Wo S."/>
            <person name="Wang Z."/>
            <person name="Yang X."/>
            <person name="Kozik A."/>
            <person name="Arikit S."/>
            <person name="Song C."/>
            <person name="Xia L."/>
            <person name="Froenicke L."/>
            <person name="Lavelle D.O."/>
            <person name="Truco M.J."/>
            <person name="Xia R."/>
            <person name="Zhu S."/>
            <person name="Xu C."/>
            <person name="Xu H."/>
            <person name="Xu X."/>
            <person name="Cox K."/>
            <person name="Korf I."/>
            <person name="Meyers B.C."/>
            <person name="Michelmore R.W."/>
        </authorList>
    </citation>
    <scope>NUCLEOTIDE SEQUENCE [LARGE SCALE GENOMIC DNA]</scope>
    <source>
        <strain evidence="2">cv. Salinas</strain>
        <tissue evidence="1">Seedlings</tissue>
    </source>
</reference>
<sequence length="90" mass="10110">MIICIIFQNLKSIVDIDFNVESSINTTRLNTEIEIGLSIIATIIGFNLEEGWYSFYCHDCSKKITKNGDDSDGEPFNFNGCGGVYDVFNK</sequence>
<keyword evidence="2" id="KW-1185">Reference proteome</keyword>
<dbReference type="EMBL" id="NBSK02000005">
    <property type="protein sequence ID" value="KAJ0207637.1"/>
    <property type="molecule type" value="Genomic_DNA"/>
</dbReference>